<evidence type="ECO:0000313" key="2">
    <source>
        <dbReference type="EMBL" id="CAI2359683.1"/>
    </source>
</evidence>
<feature type="region of interest" description="Disordered" evidence="1">
    <location>
        <begin position="443"/>
        <end position="467"/>
    </location>
</feature>
<feature type="compositionally biased region" description="Basic residues" evidence="1">
    <location>
        <begin position="455"/>
        <end position="465"/>
    </location>
</feature>
<feature type="region of interest" description="Disordered" evidence="1">
    <location>
        <begin position="74"/>
        <end position="99"/>
    </location>
</feature>
<gene>
    <name evidence="2" type="ORF">ECRASSUSDP1_LOCUS976</name>
</gene>
<evidence type="ECO:0000256" key="1">
    <source>
        <dbReference type="SAM" id="MobiDB-lite"/>
    </source>
</evidence>
<evidence type="ECO:0000313" key="3">
    <source>
        <dbReference type="Proteomes" id="UP001295684"/>
    </source>
</evidence>
<protein>
    <submittedName>
        <fullName evidence="2">Uncharacterized protein</fullName>
    </submittedName>
</protein>
<dbReference type="Proteomes" id="UP001295684">
    <property type="component" value="Unassembled WGS sequence"/>
</dbReference>
<feature type="region of interest" description="Disordered" evidence="1">
    <location>
        <begin position="497"/>
        <end position="518"/>
    </location>
</feature>
<comment type="caution">
    <text evidence="2">The sequence shown here is derived from an EMBL/GenBank/DDBJ whole genome shotgun (WGS) entry which is preliminary data.</text>
</comment>
<dbReference type="EMBL" id="CAMPGE010000918">
    <property type="protein sequence ID" value="CAI2359683.1"/>
    <property type="molecule type" value="Genomic_DNA"/>
</dbReference>
<feature type="compositionally biased region" description="Polar residues" evidence="1">
    <location>
        <begin position="497"/>
        <end position="514"/>
    </location>
</feature>
<sequence>MENSIRINLIKSIEVPKTIRPCNLARKACIPGLIRKISLVKEVKVGCNLSSITDSSSPNKYNRKQTSLSLIEEDCERDEKSNHGSESSNCGSASPNSNQKREIDLHRKSIFQQLVPNKACTQADLSGPQNSPIQASANIILNQRYNPFPKKSLREEFSYSNFDEYFSSTFKLNENYTGKNLQEKKYVKKFDLMMVAEEYLMSLGDNLFLLRNHQNEQRTAEYIDLDQIILRKGISLKTKKRSFIKNIKKRKMKNKEPKYIRELSSKLFDIENSLDIKANEASRKLTQDVTCSVNEDFKKRGRFWTCSTSYEFQATLTDNPSDKELSIKLENEKVGYAKSFKNYALKRYDDFAEEERKGQEETYLNLNLNPCLPVEPCFRKKSSNSQNLHQNNPLQSIDALDESEIFFKNLEFKKKCHSNSVIPDSNHDTTSCSCIKSKEQKNQASSAISENTRVKSPKKRRKKDRKLSISNTEFNAFYSAFEKHSKTKMNKSFLTPSIPSTVNSGQMSSPQSPISLDKTRKPIKGLKKLRKKKIYSPQKVLKNLESCHKKPKGGNKPCNFSWKMNEIIVSLDEIEKRFD</sequence>
<accession>A0AAD1X1K0</accession>
<proteinExistence type="predicted"/>
<name>A0AAD1X1K0_EUPCR</name>
<organism evidence="2 3">
    <name type="scientific">Euplotes crassus</name>
    <dbReference type="NCBI Taxonomy" id="5936"/>
    <lineage>
        <taxon>Eukaryota</taxon>
        <taxon>Sar</taxon>
        <taxon>Alveolata</taxon>
        <taxon>Ciliophora</taxon>
        <taxon>Intramacronucleata</taxon>
        <taxon>Spirotrichea</taxon>
        <taxon>Hypotrichia</taxon>
        <taxon>Euplotida</taxon>
        <taxon>Euplotidae</taxon>
        <taxon>Moneuplotes</taxon>
    </lineage>
</organism>
<feature type="compositionally biased region" description="Polar residues" evidence="1">
    <location>
        <begin position="84"/>
        <end position="98"/>
    </location>
</feature>
<dbReference type="AlphaFoldDB" id="A0AAD1X1K0"/>
<keyword evidence="3" id="KW-1185">Reference proteome</keyword>
<reference evidence="2" key="1">
    <citation type="submission" date="2023-07" db="EMBL/GenBank/DDBJ databases">
        <authorList>
            <consortium name="AG Swart"/>
            <person name="Singh M."/>
            <person name="Singh A."/>
            <person name="Seah K."/>
            <person name="Emmerich C."/>
        </authorList>
    </citation>
    <scope>NUCLEOTIDE SEQUENCE</scope>
    <source>
        <strain evidence="2">DP1</strain>
    </source>
</reference>